<dbReference type="Gene3D" id="1.20.58.1460">
    <property type="match status" value="1"/>
</dbReference>
<keyword evidence="5" id="KW-1185">Reference proteome</keyword>
<reference evidence="4" key="1">
    <citation type="submission" date="2020-10" db="EMBL/GenBank/DDBJ databases">
        <title>Sequencing the genomes of 1000 actinobacteria strains.</title>
        <authorList>
            <person name="Klenk H.-P."/>
        </authorList>
    </citation>
    <scope>NUCLEOTIDE SEQUENCE</scope>
    <source>
        <strain evidence="4">DSM 45354</strain>
    </source>
</reference>
<dbReference type="Proteomes" id="UP000638648">
    <property type="component" value="Unassembled WGS sequence"/>
</dbReference>
<dbReference type="Pfam" id="PF07848">
    <property type="entry name" value="PaaX"/>
    <property type="match status" value="1"/>
</dbReference>
<gene>
    <name evidence="4" type="ORF">HEB94_008644</name>
</gene>
<dbReference type="PANTHER" id="PTHR30319:SF1">
    <property type="entry name" value="TRANSCRIPTIONAL REPRESSOR PAAX"/>
    <property type="match status" value="1"/>
</dbReference>
<evidence type="ECO:0000259" key="2">
    <source>
        <dbReference type="Pfam" id="PF08223"/>
    </source>
</evidence>
<evidence type="ECO:0000259" key="1">
    <source>
        <dbReference type="Pfam" id="PF07848"/>
    </source>
</evidence>
<evidence type="ECO:0000313" key="4">
    <source>
        <dbReference type="EMBL" id="MBE1611796.1"/>
    </source>
</evidence>
<feature type="domain" description="Transcriptional repressor PaaX-like central Cas2-like" evidence="3">
    <location>
        <begin position="89"/>
        <end position="153"/>
    </location>
</feature>
<dbReference type="InterPro" id="IPR011965">
    <property type="entry name" value="PaaX_trns_reg"/>
</dbReference>
<evidence type="ECO:0000259" key="3">
    <source>
        <dbReference type="Pfam" id="PF20803"/>
    </source>
</evidence>
<comment type="caution">
    <text evidence="4">The sequence shown here is derived from an EMBL/GenBank/DDBJ whole genome shotgun (WGS) entry which is preliminary data.</text>
</comment>
<dbReference type="PIRSF" id="PIRSF020623">
    <property type="entry name" value="PaaX"/>
    <property type="match status" value="1"/>
</dbReference>
<dbReference type="InterPro" id="IPR048846">
    <property type="entry name" value="PaaX-like_central"/>
</dbReference>
<feature type="domain" description="Transcriptional repressor PaaX-like C-terminal" evidence="2">
    <location>
        <begin position="213"/>
        <end position="275"/>
    </location>
</feature>
<dbReference type="AlphaFoldDB" id="A0A927N360"/>
<dbReference type="RefSeq" id="WP_192754952.1">
    <property type="nucleotide sequence ID" value="NZ_BAABJL010000176.1"/>
</dbReference>
<protein>
    <submittedName>
        <fullName evidence="4">Phenylacetic acid degradation operon negative regulatory protein</fullName>
    </submittedName>
</protein>
<dbReference type="GO" id="GO:0006351">
    <property type="term" value="P:DNA-templated transcription"/>
    <property type="evidence" value="ECO:0007669"/>
    <property type="project" value="InterPro"/>
</dbReference>
<dbReference type="InterPro" id="IPR013225">
    <property type="entry name" value="PaaX_C"/>
</dbReference>
<dbReference type="Gene3D" id="3.30.70.2650">
    <property type="match status" value="1"/>
</dbReference>
<accession>A0A927N360</accession>
<organism evidence="4 5">
    <name type="scientific">Actinopolymorpha pittospori</name>
    <dbReference type="NCBI Taxonomy" id="648752"/>
    <lineage>
        <taxon>Bacteria</taxon>
        <taxon>Bacillati</taxon>
        <taxon>Actinomycetota</taxon>
        <taxon>Actinomycetes</taxon>
        <taxon>Propionibacteriales</taxon>
        <taxon>Actinopolymorphaceae</taxon>
        <taxon>Actinopolymorpha</taxon>
    </lineage>
</organism>
<evidence type="ECO:0000313" key="5">
    <source>
        <dbReference type="Proteomes" id="UP000638648"/>
    </source>
</evidence>
<dbReference type="Gene3D" id="1.10.10.10">
    <property type="entry name" value="Winged helix-like DNA-binding domain superfamily/Winged helix DNA-binding domain"/>
    <property type="match status" value="1"/>
</dbReference>
<dbReference type="InterPro" id="IPR012906">
    <property type="entry name" value="PaaX-like_N"/>
</dbReference>
<proteinExistence type="predicted"/>
<dbReference type="Pfam" id="PF08223">
    <property type="entry name" value="PaaX_C"/>
    <property type="match status" value="1"/>
</dbReference>
<dbReference type="InterPro" id="IPR036388">
    <property type="entry name" value="WH-like_DNA-bd_sf"/>
</dbReference>
<feature type="domain" description="Transcriptional repressor PaaX-like N-terminal" evidence="1">
    <location>
        <begin position="3"/>
        <end position="68"/>
    </location>
</feature>
<dbReference type="EMBL" id="JADBEM010000001">
    <property type="protein sequence ID" value="MBE1611796.1"/>
    <property type="molecule type" value="Genomic_DNA"/>
</dbReference>
<name>A0A927N360_9ACTN</name>
<dbReference type="PANTHER" id="PTHR30319">
    <property type="entry name" value="PHENYLACETIC ACID REGULATOR-RELATED TRANSCRIPTIONAL REPRESSOR"/>
    <property type="match status" value="1"/>
</dbReference>
<sequence length="285" mass="30824">MQARSALFDLYGDYVRSRGGSAPIAALVRLLAPLGIAAPAVRTAVSRMVRQGWLEPVRLPVGPGYALTPRAVRRLDDAAARIYRTRSVDWDCSWHLLVIPQIHGRSARERFQAGLGFLGYARLNAGTWLAPRRSEEVDALLRAEGARADSFVARDLGDPVELADRAFDLASLGAAYRRWLAEARTLATDSGGTATAPPTGTPAGAPAAAQVDAEEETVRAYATRSVLVHEWRKFLFRDPGLPRALLPADWPGDEAAAYFDTHATRLLPSAARFVDTCLAHDGGLS</sequence>
<dbReference type="Pfam" id="PF20803">
    <property type="entry name" value="PaaX_M"/>
    <property type="match status" value="1"/>
</dbReference>